<protein>
    <submittedName>
        <fullName evidence="3">Enoyl-CoA hydratase</fullName>
    </submittedName>
</protein>
<name>A0A261TL54_9BORD</name>
<proteinExistence type="inferred from homology"/>
<comment type="similarity">
    <text evidence="1 2">Belongs to the enoyl-CoA hydratase/isomerase family.</text>
</comment>
<dbReference type="PANTHER" id="PTHR42964">
    <property type="entry name" value="ENOYL-COA HYDRATASE"/>
    <property type="match status" value="1"/>
</dbReference>
<evidence type="ECO:0000256" key="1">
    <source>
        <dbReference type="ARBA" id="ARBA00005254"/>
    </source>
</evidence>
<dbReference type="GO" id="GO:0008300">
    <property type="term" value="P:isoprenoid catabolic process"/>
    <property type="evidence" value="ECO:0007669"/>
    <property type="project" value="TreeGrafter"/>
</dbReference>
<dbReference type="InterPro" id="IPR014748">
    <property type="entry name" value="Enoyl-CoA_hydra_C"/>
</dbReference>
<dbReference type="RefSeq" id="WP_094800723.1">
    <property type="nucleotide sequence ID" value="NZ_NEVP01000007.1"/>
</dbReference>
<dbReference type="Gene3D" id="3.90.226.10">
    <property type="entry name" value="2-enoyl-CoA Hydratase, Chain A, domain 1"/>
    <property type="match status" value="1"/>
</dbReference>
<dbReference type="OrthoDB" id="9148881at2"/>
<dbReference type="Gene3D" id="1.10.12.10">
    <property type="entry name" value="Lyase 2-enoyl-coa Hydratase, Chain A, domain 2"/>
    <property type="match status" value="1"/>
</dbReference>
<gene>
    <name evidence="3" type="ORF">CAL25_13580</name>
</gene>
<comment type="caution">
    <text evidence="3">The sequence shown here is derived from an EMBL/GenBank/DDBJ whole genome shotgun (WGS) entry which is preliminary data.</text>
</comment>
<evidence type="ECO:0000256" key="2">
    <source>
        <dbReference type="RuleBase" id="RU003707"/>
    </source>
</evidence>
<accession>A0A261TL54</accession>
<dbReference type="EMBL" id="NEVP01000007">
    <property type="protein sequence ID" value="OZI50339.1"/>
    <property type="molecule type" value="Genomic_DNA"/>
</dbReference>
<dbReference type="InterPro" id="IPR001753">
    <property type="entry name" value="Enoyl-CoA_hydra/iso"/>
</dbReference>
<dbReference type="InterPro" id="IPR051683">
    <property type="entry name" value="Enoyl-CoA_Hydratase/Isomerase"/>
</dbReference>
<organism evidence="3 4">
    <name type="scientific">Bordetella genomosp. 5</name>
    <dbReference type="NCBI Taxonomy" id="1395608"/>
    <lineage>
        <taxon>Bacteria</taxon>
        <taxon>Pseudomonadati</taxon>
        <taxon>Pseudomonadota</taxon>
        <taxon>Betaproteobacteria</taxon>
        <taxon>Burkholderiales</taxon>
        <taxon>Alcaligenaceae</taxon>
        <taxon>Bordetella</taxon>
    </lineage>
</organism>
<dbReference type="Proteomes" id="UP000216913">
    <property type="component" value="Unassembled WGS sequence"/>
</dbReference>
<evidence type="ECO:0000313" key="4">
    <source>
        <dbReference type="Proteomes" id="UP000216913"/>
    </source>
</evidence>
<evidence type="ECO:0000313" key="3">
    <source>
        <dbReference type="EMBL" id="OZI50339.1"/>
    </source>
</evidence>
<keyword evidence="4" id="KW-1185">Reference proteome</keyword>
<sequence>MTQVNDPAQPGEVKLERQGAVAWVTLSLPGRLNAISIAMWHQLAERFAALNQDDSVRCIVLRGDGGNFAAGADIREFPAARADFASVVHYHRQVLAPALHAVAACPHPVIASIAGVCVGGGLELASQCDLRIAAADSRFGVPINRLGFPLAPDEMRGMIDLIGRAATVALLLEGRVFDAAEALRMGLLTRVVDPADLDAQTQAAVARIVAGAPAAARLNKRYARRLTDATPLSDAEYNEFFQYAESRDHHEGVRAFLAGTTPTFTGD</sequence>
<dbReference type="PROSITE" id="PS00166">
    <property type="entry name" value="ENOYL_COA_HYDRATASE"/>
    <property type="match status" value="1"/>
</dbReference>
<dbReference type="InterPro" id="IPR018376">
    <property type="entry name" value="Enoyl-CoA_hyd/isom_CS"/>
</dbReference>
<dbReference type="SUPFAM" id="SSF52096">
    <property type="entry name" value="ClpP/crotonase"/>
    <property type="match status" value="1"/>
</dbReference>
<dbReference type="PANTHER" id="PTHR42964:SF1">
    <property type="entry name" value="POLYKETIDE BIOSYNTHESIS ENOYL-COA HYDRATASE PKSH-RELATED"/>
    <property type="match status" value="1"/>
</dbReference>
<dbReference type="Pfam" id="PF00378">
    <property type="entry name" value="ECH_1"/>
    <property type="match status" value="1"/>
</dbReference>
<dbReference type="InterPro" id="IPR029045">
    <property type="entry name" value="ClpP/crotonase-like_dom_sf"/>
</dbReference>
<dbReference type="CDD" id="cd06558">
    <property type="entry name" value="crotonase-like"/>
    <property type="match status" value="1"/>
</dbReference>
<reference evidence="3 4" key="1">
    <citation type="submission" date="2017-05" db="EMBL/GenBank/DDBJ databases">
        <title>Complete and WGS of Bordetella genogroups.</title>
        <authorList>
            <person name="Spilker T."/>
            <person name="LiPuma J."/>
        </authorList>
    </citation>
    <scope>NUCLEOTIDE SEQUENCE [LARGE SCALE GENOMIC DNA]</scope>
    <source>
        <strain evidence="3 4">AU10456</strain>
    </source>
</reference>
<dbReference type="AlphaFoldDB" id="A0A261TL54"/>
<dbReference type="GO" id="GO:0003824">
    <property type="term" value="F:catalytic activity"/>
    <property type="evidence" value="ECO:0007669"/>
    <property type="project" value="InterPro"/>
</dbReference>